<evidence type="ECO:0000313" key="4">
    <source>
        <dbReference type="Proteomes" id="UP000472274"/>
    </source>
</evidence>
<dbReference type="AlphaFoldDB" id="A0A674K968"/>
<evidence type="ECO:0000256" key="1">
    <source>
        <dbReference type="SAM" id="MobiDB-lite"/>
    </source>
</evidence>
<dbReference type="InterPro" id="IPR001254">
    <property type="entry name" value="Trypsin_dom"/>
</dbReference>
<organism evidence="3 4">
    <name type="scientific">Terrapene triunguis</name>
    <name type="common">Three-toed box turtle</name>
    <dbReference type="NCBI Taxonomy" id="2587831"/>
    <lineage>
        <taxon>Eukaryota</taxon>
        <taxon>Metazoa</taxon>
        <taxon>Chordata</taxon>
        <taxon>Craniata</taxon>
        <taxon>Vertebrata</taxon>
        <taxon>Euteleostomi</taxon>
        <taxon>Archelosauria</taxon>
        <taxon>Testudinata</taxon>
        <taxon>Testudines</taxon>
        <taxon>Cryptodira</taxon>
        <taxon>Durocryptodira</taxon>
        <taxon>Testudinoidea</taxon>
        <taxon>Emydidae</taxon>
        <taxon>Terrapene</taxon>
    </lineage>
</organism>
<dbReference type="GeneTree" id="ENSGT00940000178278"/>
<dbReference type="Proteomes" id="UP000472274">
    <property type="component" value="Unplaced"/>
</dbReference>
<reference evidence="3" key="2">
    <citation type="submission" date="2025-09" db="UniProtKB">
        <authorList>
            <consortium name="Ensembl"/>
        </authorList>
    </citation>
    <scope>IDENTIFICATION</scope>
</reference>
<dbReference type="Ensembl" id="ENSTMTT00000028857.1">
    <property type="protein sequence ID" value="ENSTMTP00000027854.1"/>
    <property type="gene ID" value="ENSTMTG00000020274.1"/>
</dbReference>
<feature type="domain" description="Peptidase S1" evidence="2">
    <location>
        <begin position="28"/>
        <end position="72"/>
    </location>
</feature>
<sequence length="113" mass="12036">SPSPTPHQATGWIRGLNYLLLGALPGEIIGGREARPHSRPYMAFVSREIRRNRGSRCGGFLIREDVVVPAAHYPLSLSQPVPHPGARSKPAPLQGKNPGVLASPVLASGRTMG</sequence>
<dbReference type="GO" id="GO:0004252">
    <property type="term" value="F:serine-type endopeptidase activity"/>
    <property type="evidence" value="ECO:0007669"/>
    <property type="project" value="InterPro"/>
</dbReference>
<dbReference type="Gene3D" id="2.40.10.10">
    <property type="entry name" value="Trypsin-like serine proteases"/>
    <property type="match status" value="1"/>
</dbReference>
<evidence type="ECO:0000259" key="2">
    <source>
        <dbReference type="Pfam" id="PF00089"/>
    </source>
</evidence>
<dbReference type="InterPro" id="IPR043504">
    <property type="entry name" value="Peptidase_S1_PA_chymotrypsin"/>
</dbReference>
<feature type="region of interest" description="Disordered" evidence="1">
    <location>
        <begin position="78"/>
        <end position="113"/>
    </location>
</feature>
<protein>
    <recommendedName>
        <fullName evidence="2">Peptidase S1 domain-containing protein</fullName>
    </recommendedName>
</protein>
<dbReference type="InParanoid" id="A0A674K968"/>
<reference evidence="3" key="1">
    <citation type="submission" date="2025-08" db="UniProtKB">
        <authorList>
            <consortium name="Ensembl"/>
        </authorList>
    </citation>
    <scope>IDENTIFICATION</scope>
</reference>
<dbReference type="SUPFAM" id="SSF50494">
    <property type="entry name" value="Trypsin-like serine proteases"/>
    <property type="match status" value="1"/>
</dbReference>
<name>A0A674K968_9SAUR</name>
<keyword evidence="4" id="KW-1185">Reference proteome</keyword>
<evidence type="ECO:0000313" key="3">
    <source>
        <dbReference type="Ensembl" id="ENSTMTP00000027854.1"/>
    </source>
</evidence>
<dbReference type="Pfam" id="PF00089">
    <property type="entry name" value="Trypsin"/>
    <property type="match status" value="1"/>
</dbReference>
<dbReference type="InterPro" id="IPR009003">
    <property type="entry name" value="Peptidase_S1_PA"/>
</dbReference>
<accession>A0A674K968</accession>
<proteinExistence type="predicted"/>
<dbReference type="GO" id="GO:0006508">
    <property type="term" value="P:proteolysis"/>
    <property type="evidence" value="ECO:0007669"/>
    <property type="project" value="InterPro"/>
</dbReference>